<evidence type="ECO:0000259" key="2">
    <source>
        <dbReference type="Pfam" id="PF05183"/>
    </source>
</evidence>
<dbReference type="Proteomes" id="UP001217918">
    <property type="component" value="Unassembled WGS sequence"/>
</dbReference>
<keyword evidence="1" id="KW-0694">RNA-binding</keyword>
<keyword evidence="1" id="KW-0808">Transferase</keyword>
<dbReference type="GO" id="GO:0031380">
    <property type="term" value="C:nuclear RNA-directed RNA polymerase complex"/>
    <property type="evidence" value="ECO:0007669"/>
    <property type="project" value="TreeGrafter"/>
</dbReference>
<dbReference type="InterPro" id="IPR057596">
    <property type="entry name" value="RDRP_core"/>
</dbReference>
<feature type="domain" description="RDRP core" evidence="2">
    <location>
        <begin position="326"/>
        <end position="925"/>
    </location>
</feature>
<dbReference type="GO" id="GO:0003968">
    <property type="term" value="F:RNA-directed RNA polymerase activity"/>
    <property type="evidence" value="ECO:0007669"/>
    <property type="project" value="UniProtKB-KW"/>
</dbReference>
<dbReference type="AlphaFoldDB" id="A0AAD9M5S6"/>
<evidence type="ECO:0000313" key="4">
    <source>
        <dbReference type="EMBL" id="KAK2066194.1"/>
    </source>
</evidence>
<dbReference type="Pfam" id="PF05183">
    <property type="entry name" value="RdRP"/>
    <property type="match status" value="1"/>
</dbReference>
<comment type="caution">
    <text evidence="4">The sequence shown here is derived from an EMBL/GenBank/DDBJ whole genome shotgun (WGS) entry which is preliminary data.</text>
</comment>
<evidence type="ECO:0000313" key="5">
    <source>
        <dbReference type="Proteomes" id="UP001217918"/>
    </source>
</evidence>
<protein>
    <recommendedName>
        <fullName evidence="1">RNA-dependent RNA polymerase</fullName>
        <ecNumber evidence="1">2.7.7.48</ecNumber>
    </recommendedName>
</protein>
<proteinExistence type="inferred from homology"/>
<dbReference type="PANTHER" id="PTHR23079:SF17">
    <property type="entry name" value="RNA-DEPENDENT RNA POLYMERASE"/>
    <property type="match status" value="1"/>
</dbReference>
<keyword evidence="1" id="KW-0548">Nucleotidyltransferase</keyword>
<accession>A0AAD9M5S6</accession>
<name>A0AAD9M5S6_9PEZI</name>
<evidence type="ECO:0000256" key="1">
    <source>
        <dbReference type="RuleBase" id="RU363098"/>
    </source>
</evidence>
<comment type="similarity">
    <text evidence="1">Belongs to the RdRP family.</text>
</comment>
<dbReference type="EMBL" id="JAQQPM010000001">
    <property type="protein sequence ID" value="KAK2066194.1"/>
    <property type="molecule type" value="Genomic_DNA"/>
</dbReference>
<reference evidence="4" key="1">
    <citation type="journal article" date="2023" name="Mol. Plant Microbe Interact.">
        <title>Elucidating the Obligate Nature and Biological Capacity of an Invasive Fungal Corn Pathogen.</title>
        <authorList>
            <person name="MacCready J.S."/>
            <person name="Roggenkamp E.M."/>
            <person name="Gdanetz K."/>
            <person name="Chilvers M.I."/>
        </authorList>
    </citation>
    <scope>NUCLEOTIDE SEQUENCE</scope>
    <source>
        <strain evidence="4">PM02</strain>
    </source>
</reference>
<comment type="catalytic activity">
    <reaction evidence="1">
        <text>RNA(n) + a ribonucleoside 5'-triphosphate = RNA(n+1) + diphosphate</text>
        <dbReference type="Rhea" id="RHEA:21248"/>
        <dbReference type="Rhea" id="RHEA-COMP:14527"/>
        <dbReference type="Rhea" id="RHEA-COMP:17342"/>
        <dbReference type="ChEBI" id="CHEBI:33019"/>
        <dbReference type="ChEBI" id="CHEBI:61557"/>
        <dbReference type="ChEBI" id="CHEBI:140395"/>
        <dbReference type="EC" id="2.7.7.48"/>
    </reaction>
</comment>
<organism evidence="4 5">
    <name type="scientific">Phyllachora maydis</name>
    <dbReference type="NCBI Taxonomy" id="1825666"/>
    <lineage>
        <taxon>Eukaryota</taxon>
        <taxon>Fungi</taxon>
        <taxon>Dikarya</taxon>
        <taxon>Ascomycota</taxon>
        <taxon>Pezizomycotina</taxon>
        <taxon>Sordariomycetes</taxon>
        <taxon>Sordariomycetidae</taxon>
        <taxon>Phyllachorales</taxon>
        <taxon>Phyllachoraceae</taxon>
        <taxon>Phyllachora</taxon>
    </lineage>
</organism>
<dbReference type="InterPro" id="IPR007855">
    <property type="entry name" value="RDRP"/>
</dbReference>
<keyword evidence="1" id="KW-0696">RNA-directed RNA polymerase</keyword>
<dbReference type="EC" id="2.7.7.48" evidence="1"/>
<sequence>MFAVRGILKAVEQRHKRKARPSYDETLSLSTNGLDCGHYMYLDGKFTFIAEWGCRGQGSVQFTQRGIVMNLPWIGVKVRMEYRQIKELLWYSDGTITVTLYWVPIFLQEENPLEQSLRGLLLRKESTQRAQPKARVLSIDRAHAKVSHLCLVYRLYAQAGVDFAHAMDTLKGMDRVNVNRHNTPVKLPQPPVASPYHAEYDMLKLELQRLNEQNMLPFGILFSLQALVDDAFLHPKTVRVLAGMLETLFFKARQEKLGIPVSVNAMKKLFVLIPFPSPFESRARLFSADGILEELLGLETKLQEEATMRDGITKDTNLTKIFRAIVTPTRITLHGPEWEAINRVLRKYSAHHDCFVRVQFCDEDGQDLRYSPRVSLEHVYARFKDVLNKGISIAGRTYEFLGFSHSSLRSHTVWMHAPFVSADTLHYREDILRKLGNFHDIRSPARQAARIGQAFSETPFAVRLDETGTTVYRINDVMTPNGKRVFSDGVGPISAEAVRAIWPYLPSKKKCPTCFQIRFGGVKGMLSLDTTLEGNQFNIRPSMEKFVSNDMDILEICDVGSKAIAMVLNRSLIKILEDMGAPHGWFQRLQGIELRRLRNITSSAVNTSNFLKMQSVGDGLGLSGFIRHCDALRLDYRRDQFLRNVVEVVVLKELRLLKHKARIPVPQGITLFGIMDETGLLAPNEVYVTYDRNKRRHLPGPEEQAVLVTRSPALHPGDVQMVYNVVPPEHHPLTALSNCIVFSSKGDRDLPSQLSGGDLDGDLFHVIWDRELVDTVETFKPADYPRVSPRVLDRPVSRQDITDFFVDFMETDHLGVIATRHLILADQKEEGTLHESCLKLAELHSTAVDFSKTGIPVEMKELPKASSWRPDFLALGAQTVIHDRSEVDLEETYMVSDKDEEEDDESPQYKFYRSEKILGTLYREVDEMKVWHEDIKTTLPTGVASFWHDFLLAVRKRCADVGCVAWHGKLEQAHHLRHVYEDQISDLSWNFSEHPVLPLRELEVFVGFIVNRSGRQTPRQRDQSAKLRDEFERISANIVRQMRRPFDAAAGAIDESVDGSVAGEPPVQHNKLDGLEMAMACMEVGCMQDFGQAHSGRNADYVSFRILAAATVLKELKLLARTSAAETQGGGYTRYRLQGQRRQ</sequence>
<dbReference type="PANTHER" id="PTHR23079">
    <property type="entry name" value="RNA-DEPENDENT RNA POLYMERASE"/>
    <property type="match status" value="1"/>
</dbReference>
<dbReference type="Pfam" id="PF25358">
    <property type="entry name" value="PH_fung_RdRP"/>
    <property type="match status" value="1"/>
</dbReference>
<evidence type="ECO:0000259" key="3">
    <source>
        <dbReference type="Pfam" id="PF25358"/>
    </source>
</evidence>
<dbReference type="GO" id="GO:0030422">
    <property type="term" value="P:siRNA processing"/>
    <property type="evidence" value="ECO:0007669"/>
    <property type="project" value="TreeGrafter"/>
</dbReference>
<feature type="domain" description="RdRP-like PH" evidence="3">
    <location>
        <begin position="29"/>
        <end position="176"/>
    </location>
</feature>
<dbReference type="InterPro" id="IPR057503">
    <property type="entry name" value="PH_RdRP"/>
</dbReference>
<dbReference type="GO" id="GO:0003723">
    <property type="term" value="F:RNA binding"/>
    <property type="evidence" value="ECO:0007669"/>
    <property type="project" value="UniProtKB-KW"/>
</dbReference>
<gene>
    <name evidence="4" type="ORF">P8C59_000029</name>
</gene>
<keyword evidence="5" id="KW-1185">Reference proteome</keyword>